<name>X1A4T2_9ZZZZ</name>
<comment type="caution">
    <text evidence="2">The sequence shown here is derived from an EMBL/GenBank/DDBJ whole genome shotgun (WGS) entry which is preliminary data.</text>
</comment>
<proteinExistence type="predicted"/>
<evidence type="ECO:0000259" key="1">
    <source>
        <dbReference type="Pfam" id="PF08281"/>
    </source>
</evidence>
<gene>
    <name evidence="2" type="ORF">S01H4_27480</name>
</gene>
<sequence>AAFTGLSERQRTAVLLIEGYDWTFQEVADLMGLSRSSVQRHVERGMSKLRIALEVPNVV</sequence>
<evidence type="ECO:0000313" key="2">
    <source>
        <dbReference type="EMBL" id="GAG77135.1"/>
    </source>
</evidence>
<dbReference type="GO" id="GO:0006352">
    <property type="term" value="P:DNA-templated transcription initiation"/>
    <property type="evidence" value="ECO:0007669"/>
    <property type="project" value="InterPro"/>
</dbReference>
<dbReference type="InterPro" id="IPR013249">
    <property type="entry name" value="RNA_pol_sigma70_r4_t2"/>
</dbReference>
<dbReference type="Pfam" id="PF08281">
    <property type="entry name" value="Sigma70_r4_2"/>
    <property type="match status" value="1"/>
</dbReference>
<dbReference type="SUPFAM" id="SSF88659">
    <property type="entry name" value="Sigma3 and sigma4 domains of RNA polymerase sigma factors"/>
    <property type="match status" value="1"/>
</dbReference>
<organism evidence="2">
    <name type="scientific">marine sediment metagenome</name>
    <dbReference type="NCBI Taxonomy" id="412755"/>
    <lineage>
        <taxon>unclassified sequences</taxon>
        <taxon>metagenomes</taxon>
        <taxon>ecological metagenomes</taxon>
    </lineage>
</organism>
<protein>
    <recommendedName>
        <fullName evidence="1">RNA polymerase sigma factor 70 region 4 type 2 domain-containing protein</fullName>
    </recommendedName>
</protein>
<reference evidence="2" key="1">
    <citation type="journal article" date="2014" name="Front. Microbiol.">
        <title>High frequency of phylogenetically diverse reductive dehalogenase-homologous genes in deep subseafloor sedimentary metagenomes.</title>
        <authorList>
            <person name="Kawai M."/>
            <person name="Futagami T."/>
            <person name="Toyoda A."/>
            <person name="Takaki Y."/>
            <person name="Nishi S."/>
            <person name="Hori S."/>
            <person name="Arai W."/>
            <person name="Tsubouchi T."/>
            <person name="Morono Y."/>
            <person name="Uchiyama I."/>
            <person name="Ito T."/>
            <person name="Fujiyama A."/>
            <person name="Inagaki F."/>
            <person name="Takami H."/>
        </authorList>
    </citation>
    <scope>NUCLEOTIDE SEQUENCE</scope>
    <source>
        <strain evidence="2">Expedition CK06-06</strain>
    </source>
</reference>
<accession>X1A4T2</accession>
<dbReference type="EMBL" id="BART01013441">
    <property type="protein sequence ID" value="GAG77135.1"/>
    <property type="molecule type" value="Genomic_DNA"/>
</dbReference>
<feature type="non-terminal residue" evidence="2">
    <location>
        <position position="1"/>
    </location>
</feature>
<dbReference type="InterPro" id="IPR036388">
    <property type="entry name" value="WH-like_DNA-bd_sf"/>
</dbReference>
<dbReference type="AlphaFoldDB" id="X1A4T2"/>
<dbReference type="CDD" id="cd06171">
    <property type="entry name" value="Sigma70_r4"/>
    <property type="match status" value="1"/>
</dbReference>
<dbReference type="GO" id="GO:0003677">
    <property type="term" value="F:DNA binding"/>
    <property type="evidence" value="ECO:0007669"/>
    <property type="project" value="InterPro"/>
</dbReference>
<dbReference type="Gene3D" id="1.10.10.10">
    <property type="entry name" value="Winged helix-like DNA-binding domain superfamily/Winged helix DNA-binding domain"/>
    <property type="match status" value="1"/>
</dbReference>
<dbReference type="GO" id="GO:0016987">
    <property type="term" value="F:sigma factor activity"/>
    <property type="evidence" value="ECO:0007669"/>
    <property type="project" value="InterPro"/>
</dbReference>
<dbReference type="InterPro" id="IPR013324">
    <property type="entry name" value="RNA_pol_sigma_r3/r4-like"/>
</dbReference>
<feature type="domain" description="RNA polymerase sigma factor 70 region 4 type 2" evidence="1">
    <location>
        <begin position="5"/>
        <end position="49"/>
    </location>
</feature>